<dbReference type="AlphaFoldDB" id="A0A432CP12"/>
<evidence type="ECO:0000256" key="10">
    <source>
        <dbReference type="PROSITE-ProRule" id="PRU01360"/>
    </source>
</evidence>
<evidence type="ECO:0000256" key="5">
    <source>
        <dbReference type="ARBA" id="ARBA00022729"/>
    </source>
</evidence>
<feature type="domain" description="TonB-dependent receptor-like beta-barrel" evidence="12">
    <location>
        <begin position="217"/>
        <end position="601"/>
    </location>
</feature>
<keyword evidence="5" id="KW-0732">Signal</keyword>
<evidence type="ECO:0000256" key="8">
    <source>
        <dbReference type="ARBA" id="ARBA00023170"/>
    </source>
</evidence>
<evidence type="ECO:0000313" key="15">
    <source>
        <dbReference type="Proteomes" id="UP000280825"/>
    </source>
</evidence>
<dbReference type="Gene3D" id="2.40.170.20">
    <property type="entry name" value="TonB-dependent receptor, beta-barrel domain"/>
    <property type="match status" value="1"/>
</dbReference>
<keyword evidence="4 10" id="KW-0812">Transmembrane</keyword>
<dbReference type="InterPro" id="IPR000531">
    <property type="entry name" value="Beta-barrel_TonB"/>
</dbReference>
<proteinExistence type="inferred from homology"/>
<evidence type="ECO:0000259" key="12">
    <source>
        <dbReference type="Pfam" id="PF00593"/>
    </source>
</evidence>
<reference evidence="14 15" key="1">
    <citation type="submission" date="2018-12" db="EMBL/GenBank/DDBJ databases">
        <title>Flavobacterium sp. nov., isolated from glacier ice.</title>
        <authorList>
            <person name="Liu Q."/>
            <person name="Xin Y.-H."/>
        </authorList>
    </citation>
    <scope>NUCLEOTIDE SEQUENCE [LARGE SCALE GENOMIC DNA]</scope>
    <source>
        <strain evidence="14 15">RB1N8</strain>
    </source>
</reference>
<evidence type="ECO:0000256" key="7">
    <source>
        <dbReference type="ARBA" id="ARBA00023136"/>
    </source>
</evidence>
<keyword evidence="3 10" id="KW-1134">Transmembrane beta strand</keyword>
<comment type="subcellular location">
    <subcellularLocation>
        <location evidence="1 10">Cell outer membrane</location>
        <topology evidence="1 10">Multi-pass membrane protein</topology>
    </subcellularLocation>
</comment>
<dbReference type="EMBL" id="RYDJ01000004">
    <property type="protein sequence ID" value="RTZ06090.1"/>
    <property type="molecule type" value="Genomic_DNA"/>
</dbReference>
<dbReference type="SUPFAM" id="SSF56935">
    <property type="entry name" value="Porins"/>
    <property type="match status" value="1"/>
</dbReference>
<dbReference type="InterPro" id="IPR037066">
    <property type="entry name" value="Plug_dom_sf"/>
</dbReference>
<dbReference type="Gene3D" id="2.170.130.10">
    <property type="entry name" value="TonB-dependent receptor, plug domain"/>
    <property type="match status" value="1"/>
</dbReference>
<name>A0A432CP12_9FLAO</name>
<dbReference type="PROSITE" id="PS52016">
    <property type="entry name" value="TONB_DEPENDENT_REC_3"/>
    <property type="match status" value="1"/>
</dbReference>
<dbReference type="GO" id="GO:0015344">
    <property type="term" value="F:siderophore uptake transmembrane transporter activity"/>
    <property type="evidence" value="ECO:0007669"/>
    <property type="project" value="TreeGrafter"/>
</dbReference>
<dbReference type="Proteomes" id="UP000280825">
    <property type="component" value="Unassembled WGS sequence"/>
</dbReference>
<dbReference type="GO" id="GO:0009279">
    <property type="term" value="C:cell outer membrane"/>
    <property type="evidence" value="ECO:0007669"/>
    <property type="project" value="UniProtKB-SubCell"/>
</dbReference>
<evidence type="ECO:0000256" key="4">
    <source>
        <dbReference type="ARBA" id="ARBA00022692"/>
    </source>
</evidence>
<sequence>MTSCAFAQQKDTIASTNQLDEVVISDSKFALPKEKSGKVIVKITAEDLKRRQGQTVATILSSVAGIEINGNQSRNGKDLGVYIRGGRNHQVLILIDGVPVTDASGISLSYDLRLLPVEQIESIEVMKGASSTLYGSGAAAGVINITLKKASKKAIAANAYLNVGTQTIANQENYSINDYSQGVALNGSAEKINYYASLNSTETTGISEAKSPNDAVLFEADRFSRVNSVVKIGFKPTAKLDLDFFANYDKIKSDFDAGSFADNDENSSASEQFRVGFSPKYKYKKGEFVINSSANLITRSIFNYGTMLDYKSRSVNADAFNKYEISPELFLVTGAQFQFHEMSNESPYEAIANELAKFNMIDPYVTAVYSSEFGLNLNLGARYNMHSKYGNNLVYNVNPSFSFPNLPLKLLVSYSTAFVAPSLYQLYSPYGDLNLSSEKDKTFELGFETTMIDKKLVLNALVFQREEENAIGFDLVSYKYFNVAGLNKVKGFETMISYALTAKINLNANYAFTELEKQSRVLNPKHKANAAVDLQATPRLAFNATYQFVSDRYFEYTTYPAPTFDPVLNSEILKDYQLINMNVRYELIKNRMNIFAAADNILDKDFVETRGFSTRGRNFKVGLNIKM</sequence>
<keyword evidence="6 11" id="KW-0798">TonB box</keyword>
<keyword evidence="15" id="KW-1185">Reference proteome</keyword>
<keyword evidence="9 10" id="KW-0998">Cell outer membrane</keyword>
<evidence type="ECO:0000256" key="6">
    <source>
        <dbReference type="ARBA" id="ARBA00023077"/>
    </source>
</evidence>
<evidence type="ECO:0000313" key="14">
    <source>
        <dbReference type="EMBL" id="RTZ06090.1"/>
    </source>
</evidence>
<dbReference type="PANTHER" id="PTHR30069:SF29">
    <property type="entry name" value="HEMOGLOBIN AND HEMOGLOBIN-HAPTOGLOBIN-BINDING PROTEIN 1-RELATED"/>
    <property type="match status" value="1"/>
</dbReference>
<feature type="domain" description="TonB-dependent receptor plug" evidence="13">
    <location>
        <begin position="36"/>
        <end position="142"/>
    </location>
</feature>
<dbReference type="Pfam" id="PF00593">
    <property type="entry name" value="TonB_dep_Rec_b-barrel"/>
    <property type="match status" value="1"/>
</dbReference>
<dbReference type="PANTHER" id="PTHR30069">
    <property type="entry name" value="TONB-DEPENDENT OUTER MEMBRANE RECEPTOR"/>
    <property type="match status" value="1"/>
</dbReference>
<comment type="similarity">
    <text evidence="10 11">Belongs to the TonB-dependent receptor family.</text>
</comment>
<evidence type="ECO:0000256" key="11">
    <source>
        <dbReference type="RuleBase" id="RU003357"/>
    </source>
</evidence>
<evidence type="ECO:0000256" key="3">
    <source>
        <dbReference type="ARBA" id="ARBA00022452"/>
    </source>
</evidence>
<evidence type="ECO:0000259" key="13">
    <source>
        <dbReference type="Pfam" id="PF07715"/>
    </source>
</evidence>
<evidence type="ECO:0000256" key="9">
    <source>
        <dbReference type="ARBA" id="ARBA00023237"/>
    </source>
</evidence>
<dbReference type="Pfam" id="PF07715">
    <property type="entry name" value="Plug"/>
    <property type="match status" value="1"/>
</dbReference>
<dbReference type="InterPro" id="IPR012910">
    <property type="entry name" value="Plug_dom"/>
</dbReference>
<keyword evidence="2 10" id="KW-0813">Transport</keyword>
<comment type="caution">
    <text evidence="14">The sequence shown here is derived from an EMBL/GenBank/DDBJ whole genome shotgun (WGS) entry which is preliminary data.</text>
</comment>
<dbReference type="InterPro" id="IPR036942">
    <property type="entry name" value="Beta-barrel_TonB_sf"/>
</dbReference>
<dbReference type="InterPro" id="IPR039426">
    <property type="entry name" value="TonB-dep_rcpt-like"/>
</dbReference>
<evidence type="ECO:0000256" key="1">
    <source>
        <dbReference type="ARBA" id="ARBA00004571"/>
    </source>
</evidence>
<keyword evidence="7 10" id="KW-0472">Membrane</keyword>
<protein>
    <submittedName>
        <fullName evidence="14">TonB-dependent receptor</fullName>
    </submittedName>
</protein>
<gene>
    <name evidence="14" type="ORF">EKL98_05650</name>
</gene>
<dbReference type="GO" id="GO:0044718">
    <property type="term" value="P:siderophore transmembrane transport"/>
    <property type="evidence" value="ECO:0007669"/>
    <property type="project" value="TreeGrafter"/>
</dbReference>
<evidence type="ECO:0000256" key="2">
    <source>
        <dbReference type="ARBA" id="ARBA00022448"/>
    </source>
</evidence>
<accession>A0A432CP12</accession>
<keyword evidence="8 14" id="KW-0675">Receptor</keyword>
<organism evidence="14 15">
    <name type="scientific">Flavobacterium bomense</name>
    <dbReference type="NCBI Taxonomy" id="2497483"/>
    <lineage>
        <taxon>Bacteria</taxon>
        <taxon>Pseudomonadati</taxon>
        <taxon>Bacteroidota</taxon>
        <taxon>Flavobacteriia</taxon>
        <taxon>Flavobacteriales</taxon>
        <taxon>Flavobacteriaceae</taxon>
        <taxon>Flavobacterium</taxon>
    </lineage>
</organism>